<keyword evidence="8" id="KW-1185">Reference proteome</keyword>
<dbReference type="InterPro" id="IPR028202">
    <property type="entry name" value="Reductase_C"/>
</dbReference>
<dbReference type="Gene3D" id="3.30.390.30">
    <property type="match status" value="1"/>
</dbReference>
<dbReference type="OrthoDB" id="7809559at2"/>
<evidence type="ECO:0000313" key="7">
    <source>
        <dbReference type="EMBL" id="PHP67466.1"/>
    </source>
</evidence>
<protein>
    <submittedName>
        <fullName evidence="7">FAD-dependent oxidoreductase</fullName>
    </submittedName>
</protein>
<evidence type="ECO:0000259" key="5">
    <source>
        <dbReference type="Pfam" id="PF07992"/>
    </source>
</evidence>
<evidence type="ECO:0000256" key="4">
    <source>
        <dbReference type="ARBA" id="ARBA00023002"/>
    </source>
</evidence>
<dbReference type="Gene3D" id="3.50.50.60">
    <property type="entry name" value="FAD/NAD(P)-binding domain"/>
    <property type="match status" value="2"/>
</dbReference>
<dbReference type="GO" id="GO:0016651">
    <property type="term" value="F:oxidoreductase activity, acting on NAD(P)H"/>
    <property type="evidence" value="ECO:0007669"/>
    <property type="project" value="TreeGrafter"/>
</dbReference>
<dbReference type="PANTHER" id="PTHR43557">
    <property type="entry name" value="APOPTOSIS-INDUCING FACTOR 1"/>
    <property type="match status" value="1"/>
</dbReference>
<evidence type="ECO:0000259" key="6">
    <source>
        <dbReference type="Pfam" id="PF14759"/>
    </source>
</evidence>
<dbReference type="InterPro" id="IPR016156">
    <property type="entry name" value="FAD/NAD-linked_Rdtase_dimer_sf"/>
</dbReference>
<proteinExistence type="predicted"/>
<dbReference type="Proteomes" id="UP000221168">
    <property type="component" value="Unassembled WGS sequence"/>
</dbReference>
<organism evidence="7 8">
    <name type="scientific">Zhengella mangrovi</name>
    <dbReference type="NCBI Taxonomy" id="1982044"/>
    <lineage>
        <taxon>Bacteria</taxon>
        <taxon>Pseudomonadati</taxon>
        <taxon>Pseudomonadota</taxon>
        <taxon>Alphaproteobacteria</taxon>
        <taxon>Hyphomicrobiales</taxon>
        <taxon>Notoacmeibacteraceae</taxon>
        <taxon>Zhengella</taxon>
    </lineage>
</organism>
<dbReference type="RefSeq" id="WP_099305372.1">
    <property type="nucleotide sequence ID" value="NZ_PDVP01000003.1"/>
</dbReference>
<sequence length="410" mass="42616">MTDRIIIVGAGHGGVQAAASLKQEGWEGDIVMISEDADLPYHKPPLSKAFLKAPDAGLQLLKGEGFYNDGGIDLKLGLTAMSIDRSARTVTLEDGSVLSYSKLLLATGAGPRRLTCPGHDARGVFYLRNANDARALREAKAKAKNVAVIGGGFIGLEAAATFAQAGAAVTVVEMADRLLGRAVSPEVSAHMKAYHESLGISVLTGTGLEAVEWSGSDVTGVRVADGRTVPADMVIVGIGAMPETGLAVAAGLETENGIVVDGRLATADPDIFAIGDCVSFPHVASGQRLRLESVQNATDQARHVAKTMLGAAEAYDAVAWFWSDQGERKLQMAGISIGADRRIVSGEPDNGAFSVYHFAGERLLAVDSVNKPGDHMLARRILAAGYNPGEAEIAEGAAALKAGLQAHQAA</sequence>
<dbReference type="SUPFAM" id="SSF51905">
    <property type="entry name" value="FAD/NAD(P)-binding domain"/>
    <property type="match status" value="2"/>
</dbReference>
<gene>
    <name evidence="7" type="ORF">CSC94_07090</name>
</gene>
<keyword evidence="3" id="KW-0274">FAD</keyword>
<dbReference type="PRINTS" id="PR00411">
    <property type="entry name" value="PNDRDTASEI"/>
</dbReference>
<comment type="caution">
    <text evidence="7">The sequence shown here is derived from an EMBL/GenBank/DDBJ whole genome shotgun (WGS) entry which is preliminary data.</text>
</comment>
<accession>A0A2G1QPK6</accession>
<dbReference type="AlphaFoldDB" id="A0A2G1QPK6"/>
<evidence type="ECO:0000256" key="1">
    <source>
        <dbReference type="ARBA" id="ARBA00001974"/>
    </source>
</evidence>
<dbReference type="InterPro" id="IPR050446">
    <property type="entry name" value="FAD-oxidoreductase/Apoptosis"/>
</dbReference>
<dbReference type="InterPro" id="IPR036188">
    <property type="entry name" value="FAD/NAD-bd_sf"/>
</dbReference>
<comment type="cofactor">
    <cofactor evidence="1">
        <name>FAD</name>
        <dbReference type="ChEBI" id="CHEBI:57692"/>
    </cofactor>
</comment>
<feature type="domain" description="Reductase C-terminal" evidence="6">
    <location>
        <begin position="320"/>
        <end position="402"/>
    </location>
</feature>
<dbReference type="PRINTS" id="PR00368">
    <property type="entry name" value="FADPNR"/>
</dbReference>
<evidence type="ECO:0000313" key="8">
    <source>
        <dbReference type="Proteomes" id="UP000221168"/>
    </source>
</evidence>
<evidence type="ECO:0000256" key="3">
    <source>
        <dbReference type="ARBA" id="ARBA00022827"/>
    </source>
</evidence>
<keyword evidence="2" id="KW-0285">Flavoprotein</keyword>
<reference evidence="7 8" key="1">
    <citation type="submission" date="2017-10" db="EMBL/GenBank/DDBJ databases">
        <title>Sedimentibacterium mangrovi gen. nov., sp. nov., a novel member of family Phyllobacteriacea isolated from mangrove sediment.</title>
        <authorList>
            <person name="Liao H."/>
            <person name="Tian Y."/>
        </authorList>
    </citation>
    <scope>NUCLEOTIDE SEQUENCE [LARGE SCALE GENOMIC DNA]</scope>
    <source>
        <strain evidence="7 8">X9-2-2</strain>
    </source>
</reference>
<dbReference type="Pfam" id="PF14759">
    <property type="entry name" value="Reductase_C"/>
    <property type="match status" value="1"/>
</dbReference>
<dbReference type="PANTHER" id="PTHR43557:SF2">
    <property type="entry name" value="RIESKE DOMAIN-CONTAINING PROTEIN-RELATED"/>
    <property type="match status" value="1"/>
</dbReference>
<feature type="domain" description="FAD/NAD(P)-binding" evidence="5">
    <location>
        <begin position="4"/>
        <end position="301"/>
    </location>
</feature>
<dbReference type="SUPFAM" id="SSF55424">
    <property type="entry name" value="FAD/NAD-linked reductases, dimerisation (C-terminal) domain"/>
    <property type="match status" value="1"/>
</dbReference>
<dbReference type="Pfam" id="PF07992">
    <property type="entry name" value="Pyr_redox_2"/>
    <property type="match status" value="1"/>
</dbReference>
<name>A0A2G1QPK6_9HYPH</name>
<dbReference type="InterPro" id="IPR023753">
    <property type="entry name" value="FAD/NAD-binding_dom"/>
</dbReference>
<dbReference type="EMBL" id="PDVP01000003">
    <property type="protein sequence ID" value="PHP67466.1"/>
    <property type="molecule type" value="Genomic_DNA"/>
</dbReference>
<keyword evidence="4" id="KW-0560">Oxidoreductase</keyword>
<evidence type="ECO:0000256" key="2">
    <source>
        <dbReference type="ARBA" id="ARBA00022630"/>
    </source>
</evidence>
<dbReference type="GO" id="GO:0005737">
    <property type="term" value="C:cytoplasm"/>
    <property type="evidence" value="ECO:0007669"/>
    <property type="project" value="TreeGrafter"/>
</dbReference>